<proteinExistence type="predicted"/>
<name>A0A369B9F4_9FIRM</name>
<organism evidence="1 2">
    <name type="scientific">Anaerobacterium chartisolvens</name>
    <dbReference type="NCBI Taxonomy" id="1297424"/>
    <lineage>
        <taxon>Bacteria</taxon>
        <taxon>Bacillati</taxon>
        <taxon>Bacillota</taxon>
        <taxon>Clostridia</taxon>
        <taxon>Eubacteriales</taxon>
        <taxon>Oscillospiraceae</taxon>
        <taxon>Anaerobacterium</taxon>
    </lineage>
</organism>
<accession>A0A369B9F4</accession>
<comment type="caution">
    <text evidence="1">The sequence shown here is derived from an EMBL/GenBank/DDBJ whole genome shotgun (WGS) entry which is preliminary data.</text>
</comment>
<dbReference type="Proteomes" id="UP000253034">
    <property type="component" value="Unassembled WGS sequence"/>
</dbReference>
<protein>
    <submittedName>
        <fullName evidence="1">Uncharacterized protein</fullName>
    </submittedName>
</protein>
<reference evidence="1 2" key="1">
    <citation type="submission" date="2018-07" db="EMBL/GenBank/DDBJ databases">
        <title>Genomic Encyclopedia of Type Strains, Phase IV (KMG-IV): sequencing the most valuable type-strain genomes for metagenomic binning, comparative biology and taxonomic classification.</title>
        <authorList>
            <person name="Goeker M."/>
        </authorList>
    </citation>
    <scope>NUCLEOTIDE SEQUENCE [LARGE SCALE GENOMIC DNA]</scope>
    <source>
        <strain evidence="1 2">DSM 27016</strain>
    </source>
</reference>
<gene>
    <name evidence="1" type="ORF">DFR58_10880</name>
</gene>
<evidence type="ECO:0000313" key="1">
    <source>
        <dbReference type="EMBL" id="RCX17186.1"/>
    </source>
</evidence>
<sequence length="54" mass="6330">MQIKDLKHADNGNKAFDSYIIADSRLYCAQIVGWINASFDNIDRERRVFDGYFK</sequence>
<dbReference type="EMBL" id="QPJT01000008">
    <property type="protein sequence ID" value="RCX17186.1"/>
    <property type="molecule type" value="Genomic_DNA"/>
</dbReference>
<evidence type="ECO:0000313" key="2">
    <source>
        <dbReference type="Proteomes" id="UP000253034"/>
    </source>
</evidence>
<keyword evidence="2" id="KW-1185">Reference proteome</keyword>
<dbReference type="AlphaFoldDB" id="A0A369B9F4"/>